<dbReference type="Proteomes" id="UP000515908">
    <property type="component" value="Chromosome 04"/>
</dbReference>
<dbReference type="VEuPathDB" id="TriTrypDB:ADEAN_000243200"/>
<feature type="transmembrane region" description="Helical" evidence="1">
    <location>
        <begin position="6"/>
        <end position="24"/>
    </location>
</feature>
<protein>
    <recommendedName>
        <fullName evidence="4">Membrane magnesium transporter</fullName>
    </recommendedName>
</protein>
<keyword evidence="1" id="KW-1133">Transmembrane helix</keyword>
<feature type="transmembrane region" description="Helical" evidence="1">
    <location>
        <begin position="45"/>
        <end position="68"/>
    </location>
</feature>
<evidence type="ECO:0000256" key="1">
    <source>
        <dbReference type="SAM" id="Phobius"/>
    </source>
</evidence>
<evidence type="ECO:0000313" key="3">
    <source>
        <dbReference type="Proteomes" id="UP000515908"/>
    </source>
</evidence>
<dbReference type="EMBL" id="LR877148">
    <property type="protein sequence ID" value="CAD2214979.1"/>
    <property type="molecule type" value="Genomic_DNA"/>
</dbReference>
<dbReference type="AlphaFoldDB" id="A0A7G2C5V4"/>
<dbReference type="OrthoDB" id="269728at2759"/>
<evidence type="ECO:0008006" key="4">
    <source>
        <dbReference type="Google" id="ProtNLM"/>
    </source>
</evidence>
<organism evidence="2 3">
    <name type="scientific">Angomonas deanei</name>
    <dbReference type="NCBI Taxonomy" id="59799"/>
    <lineage>
        <taxon>Eukaryota</taxon>
        <taxon>Discoba</taxon>
        <taxon>Euglenozoa</taxon>
        <taxon>Kinetoplastea</taxon>
        <taxon>Metakinetoplastina</taxon>
        <taxon>Trypanosomatida</taxon>
        <taxon>Trypanosomatidae</taxon>
        <taxon>Strigomonadinae</taxon>
        <taxon>Angomonas</taxon>
    </lineage>
</organism>
<gene>
    <name evidence="2" type="ORF">ADEAN_000243200</name>
</gene>
<proteinExistence type="predicted"/>
<sequence>MSFIRNNAVFVGFLILAHVCYVCFRNREALQRRKSGADLGAEDNIMALYFVILAEGVLGMLLSVFGYVSRKEMQEARLTDRSQDTRYDIFMHTGTQFIHFNHRGKIGATSATEQPAKSESEKKNQ</sequence>
<keyword evidence="1" id="KW-0812">Transmembrane</keyword>
<accession>A0A7G2C5V4</accession>
<keyword evidence="3" id="KW-1185">Reference proteome</keyword>
<keyword evidence="1" id="KW-0472">Membrane</keyword>
<name>A0A7G2C5V4_9TRYP</name>
<evidence type="ECO:0000313" key="2">
    <source>
        <dbReference type="EMBL" id="CAD2214979.1"/>
    </source>
</evidence>
<reference evidence="2 3" key="1">
    <citation type="submission" date="2020-08" db="EMBL/GenBank/DDBJ databases">
        <authorList>
            <person name="Newling K."/>
            <person name="Davey J."/>
            <person name="Forrester S."/>
        </authorList>
    </citation>
    <scope>NUCLEOTIDE SEQUENCE [LARGE SCALE GENOMIC DNA]</scope>
    <source>
        <strain evidence="3">Crithidia deanei Carvalho (ATCC PRA-265)</strain>
    </source>
</reference>